<evidence type="ECO:0000256" key="1">
    <source>
        <dbReference type="SAM" id="MobiDB-lite"/>
    </source>
</evidence>
<dbReference type="PANTHER" id="PTHR46360">
    <property type="entry name" value="DISKS LARGE HOMOLOG 5"/>
    <property type="match status" value="1"/>
</dbReference>
<dbReference type="AlphaFoldDB" id="A0A8S4FR63"/>
<dbReference type="PANTHER" id="PTHR46360:SF1">
    <property type="entry name" value="DISKS LARGE HOMOLOG 5"/>
    <property type="match status" value="1"/>
</dbReference>
<evidence type="ECO:0000313" key="2">
    <source>
        <dbReference type="EMBL" id="CAG9129475.1"/>
    </source>
</evidence>
<protein>
    <submittedName>
        <fullName evidence="2">(diamondback moth) hypothetical protein</fullName>
    </submittedName>
</protein>
<feature type="region of interest" description="Disordered" evidence="1">
    <location>
        <begin position="1"/>
        <end position="40"/>
    </location>
</feature>
<dbReference type="InterPro" id="IPR053004">
    <property type="entry name" value="MAGUK_Signaling_Regulators"/>
</dbReference>
<name>A0A8S4FR63_PLUXY</name>
<feature type="region of interest" description="Disordered" evidence="1">
    <location>
        <begin position="142"/>
        <end position="168"/>
    </location>
</feature>
<feature type="compositionally biased region" description="Basic and acidic residues" evidence="1">
    <location>
        <begin position="143"/>
        <end position="156"/>
    </location>
</feature>
<organism evidence="2 3">
    <name type="scientific">Plutella xylostella</name>
    <name type="common">Diamondback moth</name>
    <name type="synonym">Plutella maculipennis</name>
    <dbReference type="NCBI Taxonomy" id="51655"/>
    <lineage>
        <taxon>Eukaryota</taxon>
        <taxon>Metazoa</taxon>
        <taxon>Ecdysozoa</taxon>
        <taxon>Arthropoda</taxon>
        <taxon>Hexapoda</taxon>
        <taxon>Insecta</taxon>
        <taxon>Pterygota</taxon>
        <taxon>Neoptera</taxon>
        <taxon>Endopterygota</taxon>
        <taxon>Lepidoptera</taxon>
        <taxon>Glossata</taxon>
        <taxon>Ditrysia</taxon>
        <taxon>Yponomeutoidea</taxon>
        <taxon>Plutellidae</taxon>
        <taxon>Plutella</taxon>
    </lineage>
</organism>
<reference evidence="2" key="1">
    <citation type="submission" date="2020-11" db="EMBL/GenBank/DDBJ databases">
        <authorList>
            <person name="Whiteford S."/>
        </authorList>
    </citation>
    <scope>NUCLEOTIDE SEQUENCE</scope>
</reference>
<sequence>MERSGASSLDSNGSNESIAHSFVSSERHNNPQIPPPPIPIEYDVVTTNQCYDKQNYTAKGGAHGMSASYCGPETLQQQCDAALLDLGQLRRAHQETTRRHDHAMKELEYFRSQHRAAMSQLEASAQEASSLRGQYSDLLNDNQRLEREVQHLHEAAGGEGEQYELQKR</sequence>
<proteinExistence type="predicted"/>
<dbReference type="Proteomes" id="UP000653454">
    <property type="component" value="Unassembled WGS sequence"/>
</dbReference>
<dbReference type="GO" id="GO:0005886">
    <property type="term" value="C:plasma membrane"/>
    <property type="evidence" value="ECO:0007669"/>
    <property type="project" value="TreeGrafter"/>
</dbReference>
<keyword evidence="3" id="KW-1185">Reference proteome</keyword>
<comment type="caution">
    <text evidence="2">The sequence shown here is derived from an EMBL/GenBank/DDBJ whole genome shotgun (WGS) entry which is preliminary data.</text>
</comment>
<feature type="compositionally biased region" description="Polar residues" evidence="1">
    <location>
        <begin position="1"/>
        <end position="24"/>
    </location>
</feature>
<evidence type="ECO:0000313" key="3">
    <source>
        <dbReference type="Proteomes" id="UP000653454"/>
    </source>
</evidence>
<gene>
    <name evidence="2" type="ORF">PLXY2_LOCUS9528</name>
</gene>
<dbReference type="GO" id="GO:0035331">
    <property type="term" value="P:negative regulation of hippo signaling"/>
    <property type="evidence" value="ECO:0007669"/>
    <property type="project" value="TreeGrafter"/>
</dbReference>
<dbReference type="EMBL" id="CAJHNJ030000038">
    <property type="protein sequence ID" value="CAG9129475.1"/>
    <property type="molecule type" value="Genomic_DNA"/>
</dbReference>
<accession>A0A8S4FR63</accession>